<evidence type="ECO:0000256" key="2">
    <source>
        <dbReference type="ARBA" id="ARBA00023125"/>
    </source>
</evidence>
<dbReference type="InterPro" id="IPR018060">
    <property type="entry name" value="HTH_AraC"/>
</dbReference>
<accession>A0A4R5M9B4</accession>
<keyword evidence="6" id="KW-1185">Reference proteome</keyword>
<feature type="domain" description="HTH araC/xylS-type" evidence="4">
    <location>
        <begin position="155"/>
        <end position="253"/>
    </location>
</feature>
<dbReference type="Proteomes" id="UP000295722">
    <property type="component" value="Unassembled WGS sequence"/>
</dbReference>
<dbReference type="AlphaFoldDB" id="A0A4R5M9B4"/>
<keyword evidence="2" id="KW-0238">DNA-binding</keyword>
<dbReference type="PROSITE" id="PS01124">
    <property type="entry name" value="HTH_ARAC_FAMILY_2"/>
    <property type="match status" value="1"/>
</dbReference>
<dbReference type="GO" id="GO:0003700">
    <property type="term" value="F:DNA-binding transcription factor activity"/>
    <property type="evidence" value="ECO:0007669"/>
    <property type="project" value="InterPro"/>
</dbReference>
<dbReference type="InterPro" id="IPR009057">
    <property type="entry name" value="Homeodomain-like_sf"/>
</dbReference>
<evidence type="ECO:0000256" key="3">
    <source>
        <dbReference type="ARBA" id="ARBA00023163"/>
    </source>
</evidence>
<keyword evidence="3" id="KW-0804">Transcription</keyword>
<dbReference type="OrthoDB" id="9809338at2"/>
<proteinExistence type="predicted"/>
<gene>
    <name evidence="5" type="ORF">EYW47_16165</name>
</gene>
<evidence type="ECO:0000313" key="6">
    <source>
        <dbReference type="Proteomes" id="UP000295722"/>
    </source>
</evidence>
<dbReference type="PANTHER" id="PTHR46796">
    <property type="entry name" value="HTH-TYPE TRANSCRIPTIONAL ACTIVATOR RHAS-RELATED"/>
    <property type="match status" value="1"/>
</dbReference>
<dbReference type="PANTHER" id="PTHR46796:SF14">
    <property type="entry name" value="TRANSCRIPTIONAL REGULATORY PROTEIN"/>
    <property type="match status" value="1"/>
</dbReference>
<protein>
    <submittedName>
        <fullName evidence="5">AraC family transcriptional regulator</fullName>
    </submittedName>
</protein>
<dbReference type="InterPro" id="IPR050204">
    <property type="entry name" value="AraC_XylS_family_regulators"/>
</dbReference>
<evidence type="ECO:0000259" key="4">
    <source>
        <dbReference type="PROSITE" id="PS01124"/>
    </source>
</evidence>
<dbReference type="SMART" id="SM00342">
    <property type="entry name" value="HTH_ARAC"/>
    <property type="match status" value="1"/>
</dbReference>
<sequence>MHGRCAALRVIPGYRSSKLWDDTSMRLYGSACCMWVIHLYQQVSICSFSAGVELDGFGRLARSITQRRSKDMSNEACMVDEEGSAYASRPQDVDDVVIRQLNDLLAPALEGRQPASEGFTRHLALALHEYVASTYGRLVSGAGPLRGALAPWQLRRAREYMLAHIEDDVGLDQIASQCGLSVNHFVRAFRASTGTTPHRWLMAQRLNMAMRMMRDPGATLAEVAAACGFADQSHLTRVFVVRIGIPPGQWRRVCCEAGGVDVDAAGRQPGQAHERVRTA</sequence>
<dbReference type="GO" id="GO:0043565">
    <property type="term" value="F:sequence-specific DNA binding"/>
    <property type="evidence" value="ECO:0007669"/>
    <property type="project" value="InterPro"/>
</dbReference>
<dbReference type="Pfam" id="PF12833">
    <property type="entry name" value="HTH_18"/>
    <property type="match status" value="1"/>
</dbReference>
<evidence type="ECO:0000256" key="1">
    <source>
        <dbReference type="ARBA" id="ARBA00023015"/>
    </source>
</evidence>
<comment type="caution">
    <text evidence="5">The sequence shown here is derived from an EMBL/GenBank/DDBJ whole genome shotgun (WGS) entry which is preliminary data.</text>
</comment>
<name>A0A4R5M9B4_9BURK</name>
<dbReference type="EMBL" id="SMRP01000007">
    <property type="protein sequence ID" value="TDG22753.1"/>
    <property type="molecule type" value="Genomic_DNA"/>
</dbReference>
<evidence type="ECO:0000313" key="5">
    <source>
        <dbReference type="EMBL" id="TDG22753.1"/>
    </source>
</evidence>
<dbReference type="Gene3D" id="1.10.10.60">
    <property type="entry name" value="Homeodomain-like"/>
    <property type="match status" value="2"/>
</dbReference>
<reference evidence="5 6" key="1">
    <citation type="submission" date="2019-03" db="EMBL/GenBank/DDBJ databases">
        <title>Paraburkholderia sp. 4M-K11, isolated from subtropical forest soil.</title>
        <authorList>
            <person name="Gao Z.-H."/>
            <person name="Qiu L.-H."/>
        </authorList>
    </citation>
    <scope>NUCLEOTIDE SEQUENCE [LARGE SCALE GENOMIC DNA]</scope>
    <source>
        <strain evidence="5 6">4M-K11</strain>
    </source>
</reference>
<organism evidence="5 6">
    <name type="scientific">Paraburkholderia silviterrae</name>
    <dbReference type="NCBI Taxonomy" id="2528715"/>
    <lineage>
        <taxon>Bacteria</taxon>
        <taxon>Pseudomonadati</taxon>
        <taxon>Pseudomonadota</taxon>
        <taxon>Betaproteobacteria</taxon>
        <taxon>Burkholderiales</taxon>
        <taxon>Burkholderiaceae</taxon>
        <taxon>Paraburkholderia</taxon>
    </lineage>
</organism>
<keyword evidence="1" id="KW-0805">Transcription regulation</keyword>
<dbReference type="SUPFAM" id="SSF46689">
    <property type="entry name" value="Homeodomain-like"/>
    <property type="match status" value="2"/>
</dbReference>